<gene>
    <name evidence="1" type="ORF">A3E89_01465</name>
</gene>
<sequence>MDFYDKKLQEEFALIRDTSESEDGEIKIIDYLKPLVFSVGNKFIDEFEIENGIVIEDREIVLKSGWIHLDFAIKKYMEKIEIMERGEGKIFIFSEYFTWFIKQGILEYLNLNHNISQ</sequence>
<organism evidence="1 2">
    <name type="scientific">Candidatus Campbellbacteria bacterium RIFCSPHIGHO2_12_FULL_35_10</name>
    <dbReference type="NCBI Taxonomy" id="1797578"/>
    <lineage>
        <taxon>Bacteria</taxon>
        <taxon>Candidatus Campbelliibacteriota</taxon>
    </lineage>
</organism>
<proteinExistence type="predicted"/>
<name>A0A1F5EL30_9BACT</name>
<accession>A0A1F5EL30</accession>
<dbReference type="Proteomes" id="UP000185891">
    <property type="component" value="Unassembled WGS sequence"/>
</dbReference>
<protein>
    <submittedName>
        <fullName evidence="1">Uncharacterized protein</fullName>
    </submittedName>
</protein>
<reference evidence="1 2" key="1">
    <citation type="journal article" date="2016" name="Nat. Commun.">
        <title>Thousands of microbial genomes shed light on interconnected biogeochemical processes in an aquifer system.</title>
        <authorList>
            <person name="Anantharaman K."/>
            <person name="Brown C.T."/>
            <person name="Hug L.A."/>
            <person name="Sharon I."/>
            <person name="Castelle C.J."/>
            <person name="Probst A.J."/>
            <person name="Thomas B.C."/>
            <person name="Singh A."/>
            <person name="Wilkins M.J."/>
            <person name="Karaoz U."/>
            <person name="Brodie E.L."/>
            <person name="Williams K.H."/>
            <person name="Hubbard S.S."/>
            <person name="Banfield J.F."/>
        </authorList>
    </citation>
    <scope>NUCLEOTIDE SEQUENCE [LARGE SCALE GENOMIC DNA]</scope>
</reference>
<evidence type="ECO:0000313" key="2">
    <source>
        <dbReference type="Proteomes" id="UP000185891"/>
    </source>
</evidence>
<comment type="caution">
    <text evidence="1">The sequence shown here is derived from an EMBL/GenBank/DDBJ whole genome shotgun (WGS) entry which is preliminary data.</text>
</comment>
<dbReference type="AlphaFoldDB" id="A0A1F5EL30"/>
<dbReference type="EMBL" id="MFAA01000047">
    <property type="protein sequence ID" value="OGD67934.1"/>
    <property type="molecule type" value="Genomic_DNA"/>
</dbReference>
<evidence type="ECO:0000313" key="1">
    <source>
        <dbReference type="EMBL" id="OGD67934.1"/>
    </source>
</evidence>